<dbReference type="PROSITE" id="PS00101">
    <property type="entry name" value="HEXAPEP_TRANSFERASES"/>
    <property type="match status" value="1"/>
</dbReference>
<keyword evidence="7 8" id="KW-0012">Acyltransferase</keyword>
<dbReference type="PANTHER" id="PTHR43480">
    <property type="entry name" value="ACYL-[ACYL-CARRIER-PROTEIN]--UDP-N-ACETYLGLUCOSAMINE O-ACYLTRANSFERASE"/>
    <property type="match status" value="1"/>
</dbReference>
<evidence type="ECO:0000256" key="2">
    <source>
        <dbReference type="ARBA" id="ARBA00022516"/>
    </source>
</evidence>
<dbReference type="NCBIfam" id="TIGR01852">
    <property type="entry name" value="lipid_A_lpxA"/>
    <property type="match status" value="1"/>
</dbReference>
<organism evidence="10 11">
    <name type="scientific">Brucella ceti str. Cudo</name>
    <dbReference type="NCBI Taxonomy" id="595497"/>
    <lineage>
        <taxon>Bacteria</taxon>
        <taxon>Pseudomonadati</taxon>
        <taxon>Pseudomonadota</taxon>
        <taxon>Alphaproteobacteria</taxon>
        <taxon>Hyphomicrobiales</taxon>
        <taxon>Brucellaceae</taxon>
        <taxon>Brucella/Ochrobactrum group</taxon>
        <taxon>Brucella</taxon>
    </lineage>
</organism>
<dbReference type="AlphaFoldDB" id="C0G6N5"/>
<comment type="subunit">
    <text evidence="8">Homotrimer.</text>
</comment>
<dbReference type="CDD" id="cd03351">
    <property type="entry name" value="LbH_UDP-GlcNAc_AT"/>
    <property type="match status" value="1"/>
</dbReference>
<dbReference type="HAMAP" id="MF_00387">
    <property type="entry name" value="LpxA"/>
    <property type="match status" value="1"/>
</dbReference>
<dbReference type="GO" id="GO:0016020">
    <property type="term" value="C:membrane"/>
    <property type="evidence" value="ECO:0007669"/>
    <property type="project" value="GOC"/>
</dbReference>
<dbReference type="InterPro" id="IPR001451">
    <property type="entry name" value="Hexapep"/>
</dbReference>
<dbReference type="InterPro" id="IPR029098">
    <property type="entry name" value="Acetyltransf_C"/>
</dbReference>
<dbReference type="EMBL" id="ACJD01000003">
    <property type="protein sequence ID" value="EEH14669.1"/>
    <property type="molecule type" value="Genomic_DNA"/>
</dbReference>
<accession>C0G6N5</accession>
<dbReference type="GO" id="GO:0009245">
    <property type="term" value="P:lipid A biosynthetic process"/>
    <property type="evidence" value="ECO:0007669"/>
    <property type="project" value="UniProtKB-UniRule"/>
</dbReference>
<dbReference type="Proteomes" id="UP000003678">
    <property type="component" value="Unassembled WGS sequence"/>
</dbReference>
<evidence type="ECO:0000313" key="11">
    <source>
        <dbReference type="Proteomes" id="UP000003678"/>
    </source>
</evidence>
<dbReference type="SUPFAM" id="SSF51161">
    <property type="entry name" value="Trimeric LpxA-like enzymes"/>
    <property type="match status" value="1"/>
</dbReference>
<sequence length="282" mass="29820">MSKSMKETFIHPTALVEPGVELGQGVSVGPFCHVQSGAIIGNDCELMSHVVITGATTLGAGTKVYPHAILGCDPQNNKHKGGPTRLNVGVNCIIREGVTMHKGSDNARGYTSIGDNCSFLAYAHVAHDCDIGDYVTFSNNVMIGGHTSIGHHAILGGGAAVHQFVRVGHHAFIGGLAAVVSDLIPYGMAIGVHAHLGGLNIIGMKRSGMERKEIHNLRHAVRMLFDRTKPIRQRAQDVLAAIPDSPTVSDMISFINVDTKRAYCTPPLDAAHGGAGHDSDED</sequence>
<dbReference type="Pfam" id="PF00132">
    <property type="entry name" value="Hexapep"/>
    <property type="match status" value="2"/>
</dbReference>
<dbReference type="PANTHER" id="PTHR43480:SF1">
    <property type="entry name" value="ACYL-[ACYL-CARRIER-PROTEIN]--UDP-N-ACETYLGLUCOSAMINE O-ACYLTRANSFERASE, MITOCHONDRIAL-RELATED"/>
    <property type="match status" value="1"/>
</dbReference>
<evidence type="ECO:0000256" key="3">
    <source>
        <dbReference type="ARBA" id="ARBA00022556"/>
    </source>
</evidence>
<evidence type="ECO:0000256" key="5">
    <source>
        <dbReference type="ARBA" id="ARBA00022737"/>
    </source>
</evidence>
<dbReference type="InterPro" id="IPR010137">
    <property type="entry name" value="Lipid_A_LpxA"/>
</dbReference>
<evidence type="ECO:0000259" key="9">
    <source>
        <dbReference type="Pfam" id="PF13720"/>
    </source>
</evidence>
<comment type="subcellular location">
    <subcellularLocation>
        <location evidence="8">Cytoplasm</location>
    </subcellularLocation>
</comment>
<keyword evidence="10" id="KW-0456">Lyase</keyword>
<comment type="catalytic activity">
    <reaction evidence="8">
        <text>a (3R)-hydroxyacyl-[ACP] + UDP-N-acetyl-alpha-D-glucosamine = a UDP-3-O-[(3R)-3-hydroxyacyl]-N-acetyl-alpha-D-glucosamine + holo-[ACP]</text>
        <dbReference type="Rhea" id="RHEA:67812"/>
        <dbReference type="Rhea" id="RHEA-COMP:9685"/>
        <dbReference type="Rhea" id="RHEA-COMP:9945"/>
        <dbReference type="ChEBI" id="CHEBI:57705"/>
        <dbReference type="ChEBI" id="CHEBI:64479"/>
        <dbReference type="ChEBI" id="CHEBI:78827"/>
        <dbReference type="ChEBI" id="CHEBI:173225"/>
        <dbReference type="EC" id="2.3.1.129"/>
    </reaction>
</comment>
<dbReference type="InterPro" id="IPR037157">
    <property type="entry name" value="Acetyltransf_C_sf"/>
</dbReference>
<keyword evidence="5 8" id="KW-0677">Repeat</keyword>
<evidence type="ECO:0000313" key="10">
    <source>
        <dbReference type="EMBL" id="EEH14669.1"/>
    </source>
</evidence>
<dbReference type="GO" id="GO:0008780">
    <property type="term" value="F:acyl-[acyl-carrier-protein]-UDP-N-acetylglucosamine O-acyltransferase activity"/>
    <property type="evidence" value="ECO:0007669"/>
    <property type="project" value="UniProtKB-UniRule"/>
</dbReference>
<evidence type="ECO:0000256" key="1">
    <source>
        <dbReference type="ARBA" id="ARBA00022490"/>
    </source>
</evidence>
<dbReference type="GO" id="GO:0005737">
    <property type="term" value="C:cytoplasm"/>
    <property type="evidence" value="ECO:0007669"/>
    <property type="project" value="UniProtKB-SubCell"/>
</dbReference>
<keyword evidence="3 8" id="KW-0441">Lipid A biosynthesis</keyword>
<dbReference type="EC" id="2.3.1.129" evidence="8"/>
<dbReference type="InterPro" id="IPR018357">
    <property type="entry name" value="Hexapep_transf_CS"/>
</dbReference>
<evidence type="ECO:0000256" key="6">
    <source>
        <dbReference type="ARBA" id="ARBA00023098"/>
    </source>
</evidence>
<dbReference type="Pfam" id="PF13720">
    <property type="entry name" value="Acetyltransf_11"/>
    <property type="match status" value="1"/>
</dbReference>
<comment type="similarity">
    <text evidence="8">Belongs to the transferase hexapeptide repeat family. LpxA subfamily.</text>
</comment>
<gene>
    <name evidence="8 10" type="primary">lpxA</name>
    <name evidence="10" type="ORF">BCETI_3000435</name>
</gene>
<keyword evidence="1 8" id="KW-0963">Cytoplasm</keyword>
<dbReference type="GO" id="GO:0016829">
    <property type="term" value="F:lyase activity"/>
    <property type="evidence" value="ECO:0007669"/>
    <property type="project" value="UniProtKB-KW"/>
</dbReference>
<protein>
    <recommendedName>
        <fullName evidence="8">Acyl-[acyl-carrier-protein]--UDP-N-acetylglucosamine O-acyltransferase</fullName>
        <shortName evidence="8">UDP-N-acetylglucosamine acyltransferase</shortName>
        <ecNumber evidence="8">2.3.1.129</ecNumber>
    </recommendedName>
</protein>
<name>C0G6N5_9HYPH</name>
<dbReference type="NCBIfam" id="NF003657">
    <property type="entry name" value="PRK05289.1"/>
    <property type="match status" value="1"/>
</dbReference>
<dbReference type="InterPro" id="IPR011004">
    <property type="entry name" value="Trimer_LpxA-like_sf"/>
</dbReference>
<keyword evidence="6 8" id="KW-0443">Lipid metabolism</keyword>
<dbReference type="Gene3D" id="1.20.1180.10">
    <property type="entry name" value="Udp N-acetylglucosamine O-acyltransferase, C-terminal domain"/>
    <property type="match status" value="1"/>
</dbReference>
<keyword evidence="2 8" id="KW-0444">Lipid biosynthesis</keyword>
<evidence type="ECO:0000256" key="8">
    <source>
        <dbReference type="HAMAP-Rule" id="MF_00387"/>
    </source>
</evidence>
<proteinExistence type="inferred from homology"/>
<comment type="caution">
    <text evidence="10">The sequence shown here is derived from an EMBL/GenBank/DDBJ whole genome shotgun (WGS) entry which is preliminary data.</text>
</comment>
<dbReference type="Gene3D" id="2.160.10.10">
    <property type="entry name" value="Hexapeptide repeat proteins"/>
    <property type="match status" value="1"/>
</dbReference>
<evidence type="ECO:0000256" key="7">
    <source>
        <dbReference type="ARBA" id="ARBA00023315"/>
    </source>
</evidence>
<dbReference type="UniPathway" id="UPA00359">
    <property type="reaction ID" value="UER00477"/>
</dbReference>
<dbReference type="PIRSF" id="PIRSF000456">
    <property type="entry name" value="UDP-GlcNAc_acltr"/>
    <property type="match status" value="1"/>
</dbReference>
<keyword evidence="4 8" id="KW-0808">Transferase</keyword>
<comment type="function">
    <text evidence="8">Involved in the biosynthesis of lipid A, a phosphorylated glycolipid that anchors the lipopolysaccharide to the outer membrane of the cell.</text>
</comment>
<reference evidence="10 11" key="1">
    <citation type="submission" date="2009-03" db="EMBL/GenBank/DDBJ databases">
        <authorList>
            <person name="Setubal J.C."/>
            <person name="Boyle S."/>
            <person name="Crasta O.R."/>
            <person name="Gillespie J.J."/>
            <person name="Kenyon R.W."/>
            <person name="Lu J."/>
            <person name="Mane S."/>
            <person name="Nagrani S."/>
            <person name="Shallom J.M."/>
            <person name="Shallom S."/>
            <person name="Shukla M."/>
            <person name="Snyder E.E."/>
            <person name="Sobral B.W."/>
            <person name="Wattam A.R."/>
            <person name="Will R."/>
            <person name="Williams K."/>
            <person name="Yoo H."/>
            <person name="Bruce D.H."/>
            <person name="Detter C."/>
            <person name="Munk C."/>
            <person name="Brettin T.S."/>
            <person name="Ficht T."/>
        </authorList>
    </citation>
    <scope>NUCLEOTIDE SEQUENCE [LARGE SCALE GENOMIC DNA]</scope>
    <source>
        <strain evidence="10 11">Cudo</strain>
    </source>
</reference>
<feature type="domain" description="UDP N-acetylglucosamine O-acyltransferase C-terminal" evidence="9">
    <location>
        <begin position="182"/>
        <end position="263"/>
    </location>
</feature>
<evidence type="ECO:0000256" key="4">
    <source>
        <dbReference type="ARBA" id="ARBA00022679"/>
    </source>
</evidence>
<comment type="pathway">
    <text evidence="8">Glycolipid biosynthesis; lipid IV(A) biosynthesis; lipid IV(A) from (3R)-3-hydroxytetradecanoyl-[acyl-carrier-protein] and UDP-N-acetyl-alpha-D-glucosamine: step 1/6.</text>
</comment>